<keyword evidence="2" id="KW-1185">Reference proteome</keyword>
<dbReference type="Gene3D" id="1.10.1220.10">
    <property type="entry name" value="Met repressor-like"/>
    <property type="match status" value="1"/>
</dbReference>
<gene>
    <name evidence="1" type="ORF">SAMN05444320_106583</name>
</gene>
<dbReference type="STRING" id="2017.SAMN05444320_106583"/>
<dbReference type="Proteomes" id="UP000184501">
    <property type="component" value="Unassembled WGS sequence"/>
</dbReference>
<dbReference type="Pfam" id="PF21983">
    <property type="entry name" value="NikA-like"/>
    <property type="match status" value="1"/>
</dbReference>
<dbReference type="EMBL" id="FQVN01000006">
    <property type="protein sequence ID" value="SHG15987.1"/>
    <property type="molecule type" value="Genomic_DNA"/>
</dbReference>
<reference evidence="1 2" key="1">
    <citation type="submission" date="2016-11" db="EMBL/GenBank/DDBJ databases">
        <authorList>
            <person name="Jaros S."/>
            <person name="Januszkiewicz K."/>
            <person name="Wedrychowicz H."/>
        </authorList>
    </citation>
    <scope>NUCLEOTIDE SEQUENCE [LARGE SCALE GENOMIC DNA]</scope>
    <source>
        <strain evidence="1 2">DSM 44523</strain>
    </source>
</reference>
<organism evidence="1 2">
    <name type="scientific">Streptoalloteichus hindustanus</name>
    <dbReference type="NCBI Taxonomy" id="2017"/>
    <lineage>
        <taxon>Bacteria</taxon>
        <taxon>Bacillati</taxon>
        <taxon>Actinomycetota</taxon>
        <taxon>Actinomycetes</taxon>
        <taxon>Pseudonocardiales</taxon>
        <taxon>Pseudonocardiaceae</taxon>
        <taxon>Streptoalloteichus</taxon>
    </lineage>
</organism>
<evidence type="ECO:0000313" key="1">
    <source>
        <dbReference type="EMBL" id="SHG15987.1"/>
    </source>
</evidence>
<proteinExistence type="predicted"/>
<evidence type="ECO:0000313" key="2">
    <source>
        <dbReference type="Proteomes" id="UP000184501"/>
    </source>
</evidence>
<dbReference type="AlphaFoldDB" id="A0A1M5HJ81"/>
<protein>
    <submittedName>
        <fullName evidence="1">Uncharacterized protein</fullName>
    </submittedName>
</protein>
<sequence length="107" mass="12145">MHVDEQHHAMTDAEAAEHYFVHQNDPDLFGELVEVRTRDRLPRVVSVRFDPHEAEEIDRRAEDAGLPVPAYVRQAALNAERVSAEKVLHELVALRDAVSRIEDKLGA</sequence>
<dbReference type="GO" id="GO:0006355">
    <property type="term" value="P:regulation of DNA-templated transcription"/>
    <property type="evidence" value="ECO:0007669"/>
    <property type="project" value="InterPro"/>
</dbReference>
<accession>A0A1M5HJ81</accession>
<dbReference type="InterPro" id="IPR013321">
    <property type="entry name" value="Arc_rbn_hlx_hlx"/>
</dbReference>
<dbReference type="InterPro" id="IPR053842">
    <property type="entry name" value="NikA-like"/>
</dbReference>
<name>A0A1M5HJ81_STRHI</name>